<dbReference type="InParanoid" id="A0A067MMV5"/>
<dbReference type="CDD" id="cd09019">
    <property type="entry name" value="galactose_mutarotase_like"/>
    <property type="match status" value="1"/>
</dbReference>
<dbReference type="GO" id="GO:0030246">
    <property type="term" value="F:carbohydrate binding"/>
    <property type="evidence" value="ECO:0007669"/>
    <property type="project" value="InterPro"/>
</dbReference>
<evidence type="ECO:0000313" key="6">
    <source>
        <dbReference type="Proteomes" id="UP000027195"/>
    </source>
</evidence>
<dbReference type="Pfam" id="PF01263">
    <property type="entry name" value="Aldose_epim"/>
    <property type="match status" value="1"/>
</dbReference>
<dbReference type="Proteomes" id="UP000027195">
    <property type="component" value="Unassembled WGS sequence"/>
</dbReference>
<evidence type="ECO:0000256" key="1">
    <source>
        <dbReference type="ARBA" id="ARBA00006206"/>
    </source>
</evidence>
<organism evidence="5 6">
    <name type="scientific">Botryobasidium botryosum (strain FD-172 SS1)</name>
    <dbReference type="NCBI Taxonomy" id="930990"/>
    <lineage>
        <taxon>Eukaryota</taxon>
        <taxon>Fungi</taxon>
        <taxon>Dikarya</taxon>
        <taxon>Basidiomycota</taxon>
        <taxon>Agaricomycotina</taxon>
        <taxon>Agaricomycetes</taxon>
        <taxon>Cantharellales</taxon>
        <taxon>Botryobasidiaceae</taxon>
        <taxon>Botryobasidium</taxon>
    </lineage>
</organism>
<sequence length="373" mass="41222">MARSLYRIVTLASLFGLGLAQGKYPFDVTSISAPDGSVTAKFVSIGATLTEFWAKDRKGVLRDLVLGYDDNSELLTDSNHPLYGPIAGRHICEPYCKRNILDSNFQDTRNEWRGVPTNDHDGADTLHGGLIGWDRRNWTLVSKTPSSVVYQHIDKADEGFPGTVTARVTYTLANHGVYSISINAKATQKTPIMLTSHTYWNLDAFQGSNDIFSHELSIDASRVIEGDSNQCPTGNFINVGGNAYDFRVPQKIGARFNQTLNYCGPGCTGYDNAWIYDKTRSAGLTLYGPNTGIKMTVVTDQPAVQVYTGNWLGSTPRKAVHGGPTKFYEKWSAVAVEQEGYIDAIHHPEWKVDQIYGPGRDYEFNAVHVFSTS</sequence>
<reference evidence="6" key="1">
    <citation type="journal article" date="2014" name="Proc. Natl. Acad. Sci. U.S.A.">
        <title>Extensive sampling of basidiomycete genomes demonstrates inadequacy of the white-rot/brown-rot paradigm for wood decay fungi.</title>
        <authorList>
            <person name="Riley R."/>
            <person name="Salamov A.A."/>
            <person name="Brown D.W."/>
            <person name="Nagy L.G."/>
            <person name="Floudas D."/>
            <person name="Held B.W."/>
            <person name="Levasseur A."/>
            <person name="Lombard V."/>
            <person name="Morin E."/>
            <person name="Otillar R."/>
            <person name="Lindquist E.A."/>
            <person name="Sun H."/>
            <person name="LaButti K.M."/>
            <person name="Schmutz J."/>
            <person name="Jabbour D."/>
            <person name="Luo H."/>
            <person name="Baker S.E."/>
            <person name="Pisabarro A.G."/>
            <person name="Walton J.D."/>
            <person name="Blanchette R.A."/>
            <person name="Henrissat B."/>
            <person name="Martin F."/>
            <person name="Cullen D."/>
            <person name="Hibbett D.S."/>
            <person name="Grigoriev I.V."/>
        </authorList>
    </citation>
    <scope>NUCLEOTIDE SEQUENCE [LARGE SCALE GENOMIC DNA]</scope>
    <source>
        <strain evidence="6">FD-172 SS1</strain>
    </source>
</reference>
<feature type="signal peptide" evidence="4">
    <location>
        <begin position="1"/>
        <end position="20"/>
    </location>
</feature>
<protein>
    <recommendedName>
        <fullName evidence="7">Aldose 1-epimerase</fullName>
    </recommendedName>
</protein>
<proteinExistence type="inferred from homology"/>
<evidence type="ECO:0000256" key="4">
    <source>
        <dbReference type="SAM" id="SignalP"/>
    </source>
</evidence>
<evidence type="ECO:0000256" key="3">
    <source>
        <dbReference type="ARBA" id="ARBA00023277"/>
    </source>
</evidence>
<dbReference type="InterPro" id="IPR008183">
    <property type="entry name" value="Aldose_1/G6P_1-epimerase"/>
</dbReference>
<dbReference type="HOGENOM" id="CLU_031753_0_0_1"/>
<dbReference type="STRING" id="930990.A0A067MMV5"/>
<keyword evidence="3" id="KW-0119">Carbohydrate metabolism</keyword>
<dbReference type="InterPro" id="IPR014718">
    <property type="entry name" value="GH-type_carb-bd"/>
</dbReference>
<keyword evidence="6" id="KW-1185">Reference proteome</keyword>
<name>A0A067MMV5_BOTB1</name>
<accession>A0A067MMV5</accession>
<evidence type="ECO:0000256" key="2">
    <source>
        <dbReference type="ARBA" id="ARBA00023235"/>
    </source>
</evidence>
<dbReference type="Gene3D" id="2.70.98.10">
    <property type="match status" value="1"/>
</dbReference>
<dbReference type="EMBL" id="KL198026">
    <property type="protein sequence ID" value="KDQ16849.1"/>
    <property type="molecule type" value="Genomic_DNA"/>
</dbReference>
<gene>
    <name evidence="5" type="ORF">BOTBODRAFT_186464</name>
</gene>
<dbReference type="SUPFAM" id="SSF74650">
    <property type="entry name" value="Galactose mutarotase-like"/>
    <property type="match status" value="1"/>
</dbReference>
<dbReference type="InterPro" id="IPR047215">
    <property type="entry name" value="Galactose_mutarotase-like"/>
</dbReference>
<dbReference type="GO" id="GO:0006006">
    <property type="term" value="P:glucose metabolic process"/>
    <property type="evidence" value="ECO:0007669"/>
    <property type="project" value="TreeGrafter"/>
</dbReference>
<dbReference type="PANTHER" id="PTHR10091">
    <property type="entry name" value="ALDOSE-1-EPIMERASE"/>
    <property type="match status" value="1"/>
</dbReference>
<comment type="similarity">
    <text evidence="1">Belongs to the aldose epimerase family.</text>
</comment>
<evidence type="ECO:0008006" key="7">
    <source>
        <dbReference type="Google" id="ProtNLM"/>
    </source>
</evidence>
<dbReference type="InterPro" id="IPR011013">
    <property type="entry name" value="Gal_mutarotase_sf_dom"/>
</dbReference>
<dbReference type="GO" id="GO:0033499">
    <property type="term" value="P:galactose catabolic process via UDP-galactose, Leloir pathway"/>
    <property type="evidence" value="ECO:0007669"/>
    <property type="project" value="TreeGrafter"/>
</dbReference>
<dbReference type="PANTHER" id="PTHR10091:SF6">
    <property type="entry name" value="1-EPIMERASE, PUTATIVE (AFU_ORTHOLOGUE AFUA_3G13240)-RELATED"/>
    <property type="match status" value="1"/>
</dbReference>
<evidence type="ECO:0000313" key="5">
    <source>
        <dbReference type="EMBL" id="KDQ16849.1"/>
    </source>
</evidence>
<keyword evidence="2" id="KW-0413">Isomerase</keyword>
<feature type="chain" id="PRO_5001644827" description="Aldose 1-epimerase" evidence="4">
    <location>
        <begin position="21"/>
        <end position="373"/>
    </location>
</feature>
<keyword evidence="4" id="KW-0732">Signal</keyword>
<dbReference type="OrthoDB" id="274691at2759"/>
<dbReference type="GO" id="GO:0004034">
    <property type="term" value="F:aldose 1-epimerase activity"/>
    <property type="evidence" value="ECO:0007669"/>
    <property type="project" value="TreeGrafter"/>
</dbReference>
<dbReference type="AlphaFoldDB" id="A0A067MMV5"/>